<keyword evidence="8" id="KW-0067">ATP-binding</keyword>
<dbReference type="Gene3D" id="1.10.287.130">
    <property type="match status" value="1"/>
</dbReference>
<dbReference type="SMART" id="SM00388">
    <property type="entry name" value="HisKA"/>
    <property type="match status" value="1"/>
</dbReference>
<dbReference type="InterPro" id="IPR003661">
    <property type="entry name" value="HisK_dim/P_dom"/>
</dbReference>
<evidence type="ECO:0000259" key="12">
    <source>
        <dbReference type="PROSITE" id="PS50109"/>
    </source>
</evidence>
<evidence type="ECO:0000313" key="14">
    <source>
        <dbReference type="Proteomes" id="UP001292084"/>
    </source>
</evidence>
<feature type="transmembrane region" description="Helical" evidence="11">
    <location>
        <begin position="12"/>
        <end position="37"/>
    </location>
</feature>
<dbReference type="Pfam" id="PF00512">
    <property type="entry name" value="HisKA"/>
    <property type="match status" value="1"/>
</dbReference>
<dbReference type="CDD" id="cd00075">
    <property type="entry name" value="HATPase"/>
    <property type="match status" value="1"/>
</dbReference>
<dbReference type="RefSeq" id="WP_322421651.1">
    <property type="nucleotide sequence ID" value="NZ_JAXQNN010000003.1"/>
</dbReference>
<feature type="domain" description="Histidine kinase" evidence="12">
    <location>
        <begin position="356"/>
        <end position="574"/>
    </location>
</feature>
<dbReference type="CDD" id="cd00082">
    <property type="entry name" value="HisKA"/>
    <property type="match status" value="1"/>
</dbReference>
<comment type="caution">
    <text evidence="13">The sequence shown here is derived from an EMBL/GenBank/DDBJ whole genome shotgun (WGS) entry which is preliminary data.</text>
</comment>
<dbReference type="EMBL" id="JAXQNN010000003">
    <property type="protein sequence ID" value="MDZ5712670.1"/>
    <property type="molecule type" value="Genomic_DNA"/>
</dbReference>
<keyword evidence="9" id="KW-0902">Two-component regulatory system</keyword>
<keyword evidence="6" id="KW-0547">Nucleotide-binding</keyword>
<keyword evidence="11" id="KW-1133">Transmembrane helix</keyword>
<keyword evidence="5" id="KW-0808">Transferase</keyword>
<dbReference type="InterPro" id="IPR036890">
    <property type="entry name" value="HATPase_C_sf"/>
</dbReference>
<dbReference type="InterPro" id="IPR036097">
    <property type="entry name" value="HisK_dim/P_sf"/>
</dbReference>
<evidence type="ECO:0000256" key="4">
    <source>
        <dbReference type="ARBA" id="ARBA00022553"/>
    </source>
</evidence>
<evidence type="ECO:0000256" key="3">
    <source>
        <dbReference type="ARBA" id="ARBA00012438"/>
    </source>
</evidence>
<name>A0ABU5KN31_9BACL</name>
<sequence>MNIHRRFATQLFFQLVLIFFLIGSLMILLGAIIGFTVSDNEIKKDLSTAESYFIAENISIEDKTVSIDHHLKEIVANQNGWLAVFSADGKLLGDYLAPEKVVSQINADGFSGQLLNNNTSDYTYWQLDETTDDSPVVIFGHEKIESVLLEEVKQQVNWENSQLSLQDETTDLLKENSGWVQLIDQSGKVIYQYDAGSQPDSYSIEQVLRLNQSDINAVQAVYDESTNQTLLVGTQLQQTGSASEEPLYSLIENSIVLISILLFLLLLGSTFWYTRKFSSPLLQMMKWIDQLGNGIYQQPINHLQEPVLYKKDGRLKKKYRLYKDLILNLSHLTQTLKENEEQREKMTSTREEWISGISHDLKTPLSSISGYANMLETEEYTWSAEETRAFAGTISSKAIYMKDLLEDLTLTYRIKNDALPIEMEQTDIDELIRRTIISFMNNPVYSDKKLSYHSLSNQMMAEIDPKWFQRIMNNLIENALRYNPAGTKITVTLATIEQHLLQIKIADDGIGMDQATVNHLFNRYFRGTNTSDSGSGTGLGMAITKQLVQLHKGSINVNSKPGKGTIFRILLPVK</sequence>
<keyword evidence="11" id="KW-0812">Transmembrane</keyword>
<comment type="subcellular location">
    <subcellularLocation>
        <location evidence="2">Membrane</location>
    </subcellularLocation>
</comment>
<feature type="transmembrane region" description="Helical" evidence="11">
    <location>
        <begin position="255"/>
        <end position="274"/>
    </location>
</feature>
<dbReference type="PANTHER" id="PTHR42878">
    <property type="entry name" value="TWO-COMPONENT HISTIDINE KINASE"/>
    <property type="match status" value="1"/>
</dbReference>
<accession>A0ABU5KN31</accession>
<evidence type="ECO:0000256" key="8">
    <source>
        <dbReference type="ARBA" id="ARBA00022840"/>
    </source>
</evidence>
<protein>
    <recommendedName>
        <fullName evidence="3">histidine kinase</fullName>
        <ecNumber evidence="3">2.7.13.3</ecNumber>
    </recommendedName>
</protein>
<dbReference type="EC" id="2.7.13.3" evidence="3"/>
<comment type="catalytic activity">
    <reaction evidence="1">
        <text>ATP + protein L-histidine = ADP + protein N-phospho-L-histidine.</text>
        <dbReference type="EC" id="2.7.13.3"/>
    </reaction>
</comment>
<dbReference type="InterPro" id="IPR050351">
    <property type="entry name" value="BphY/WalK/GraS-like"/>
</dbReference>
<keyword evidence="4" id="KW-0597">Phosphoprotein</keyword>
<gene>
    <name evidence="13" type="ORF">UFB30_10575</name>
</gene>
<keyword evidence="14" id="KW-1185">Reference proteome</keyword>
<evidence type="ECO:0000256" key="11">
    <source>
        <dbReference type="SAM" id="Phobius"/>
    </source>
</evidence>
<dbReference type="PANTHER" id="PTHR42878:SF12">
    <property type="entry name" value="SENSOR HISTIDINE KINASE YCBM"/>
    <property type="match status" value="1"/>
</dbReference>
<evidence type="ECO:0000256" key="5">
    <source>
        <dbReference type="ARBA" id="ARBA00022679"/>
    </source>
</evidence>
<proteinExistence type="predicted"/>
<keyword evidence="7 13" id="KW-0418">Kinase</keyword>
<dbReference type="Pfam" id="PF02518">
    <property type="entry name" value="HATPase_c"/>
    <property type="match status" value="1"/>
</dbReference>
<dbReference type="InterPro" id="IPR003594">
    <property type="entry name" value="HATPase_dom"/>
</dbReference>
<dbReference type="SUPFAM" id="SSF47384">
    <property type="entry name" value="Homodimeric domain of signal transducing histidine kinase"/>
    <property type="match status" value="1"/>
</dbReference>
<organism evidence="13 14">
    <name type="scientific">Jeotgalibacillus haloalkalitolerans</name>
    <dbReference type="NCBI Taxonomy" id="3104292"/>
    <lineage>
        <taxon>Bacteria</taxon>
        <taxon>Bacillati</taxon>
        <taxon>Bacillota</taxon>
        <taxon>Bacilli</taxon>
        <taxon>Bacillales</taxon>
        <taxon>Caryophanaceae</taxon>
        <taxon>Jeotgalibacillus</taxon>
    </lineage>
</organism>
<evidence type="ECO:0000256" key="1">
    <source>
        <dbReference type="ARBA" id="ARBA00000085"/>
    </source>
</evidence>
<dbReference type="SMART" id="SM00387">
    <property type="entry name" value="HATPase_c"/>
    <property type="match status" value="1"/>
</dbReference>
<dbReference type="SUPFAM" id="SSF55874">
    <property type="entry name" value="ATPase domain of HSP90 chaperone/DNA topoisomerase II/histidine kinase"/>
    <property type="match status" value="1"/>
</dbReference>
<keyword evidence="11" id="KW-0472">Membrane</keyword>
<keyword evidence="10" id="KW-0175">Coiled coil</keyword>
<evidence type="ECO:0000256" key="10">
    <source>
        <dbReference type="SAM" id="Coils"/>
    </source>
</evidence>
<dbReference type="GO" id="GO:0016301">
    <property type="term" value="F:kinase activity"/>
    <property type="evidence" value="ECO:0007669"/>
    <property type="project" value="UniProtKB-KW"/>
</dbReference>
<dbReference type="InterPro" id="IPR005467">
    <property type="entry name" value="His_kinase_dom"/>
</dbReference>
<evidence type="ECO:0000313" key="13">
    <source>
        <dbReference type="EMBL" id="MDZ5712670.1"/>
    </source>
</evidence>
<evidence type="ECO:0000256" key="2">
    <source>
        <dbReference type="ARBA" id="ARBA00004370"/>
    </source>
</evidence>
<dbReference type="Proteomes" id="UP001292084">
    <property type="component" value="Unassembled WGS sequence"/>
</dbReference>
<reference evidence="13 14" key="1">
    <citation type="submission" date="2023-12" db="EMBL/GenBank/DDBJ databases">
        <title>Jeotgalibacillus haloalkaliphilus sp. nov., a novel salt-tolerant bacteria, isolated from the estuary of the Fenhe River into the Yellow River.</title>
        <authorList>
            <person name="Li Y."/>
        </authorList>
    </citation>
    <scope>NUCLEOTIDE SEQUENCE [LARGE SCALE GENOMIC DNA]</scope>
    <source>
        <strain evidence="13 14">HH7-29</strain>
    </source>
</reference>
<dbReference type="PROSITE" id="PS50109">
    <property type="entry name" value="HIS_KIN"/>
    <property type="match status" value="1"/>
</dbReference>
<feature type="coiled-coil region" evidence="10">
    <location>
        <begin position="322"/>
        <end position="352"/>
    </location>
</feature>
<dbReference type="PRINTS" id="PR00344">
    <property type="entry name" value="BCTRLSENSOR"/>
</dbReference>
<dbReference type="InterPro" id="IPR004358">
    <property type="entry name" value="Sig_transdc_His_kin-like_C"/>
</dbReference>
<evidence type="ECO:0000256" key="7">
    <source>
        <dbReference type="ARBA" id="ARBA00022777"/>
    </source>
</evidence>
<evidence type="ECO:0000256" key="9">
    <source>
        <dbReference type="ARBA" id="ARBA00023012"/>
    </source>
</evidence>
<evidence type="ECO:0000256" key="6">
    <source>
        <dbReference type="ARBA" id="ARBA00022741"/>
    </source>
</evidence>
<dbReference type="Gene3D" id="3.30.565.10">
    <property type="entry name" value="Histidine kinase-like ATPase, C-terminal domain"/>
    <property type="match status" value="1"/>
</dbReference>